<feature type="domain" description="Integrase zinc-binding" evidence="1">
    <location>
        <begin position="27"/>
        <end position="78"/>
    </location>
</feature>
<evidence type="ECO:0000313" key="3">
    <source>
        <dbReference type="Proteomes" id="UP000616769"/>
    </source>
</evidence>
<sequence length="140" mass="15753">MALTSCDSDEDESEKIEREFLSREKAKQELLRIHLDYGHIGYAQMVEHFNIKYLCEGLRDLAKAIANECDTCLRTKPNKKRLGLLGQIGPATYPFQIIHIDTVGVVILKSDISTWPSMLSPDSSGGYLQKLKLPKTLSTL</sequence>
<reference evidence="2 3" key="1">
    <citation type="journal article" date="2015" name="Parasit. Vectors">
        <title>Draft genome of the scabies mite.</title>
        <authorList>
            <person name="Rider S.D.Jr."/>
            <person name="Morgan M.S."/>
            <person name="Arlian L.G."/>
        </authorList>
    </citation>
    <scope>NUCLEOTIDE SEQUENCE [LARGE SCALE GENOMIC DNA]</scope>
    <source>
        <strain evidence="2">Arlian Lab</strain>
    </source>
</reference>
<evidence type="ECO:0000259" key="1">
    <source>
        <dbReference type="Pfam" id="PF17921"/>
    </source>
</evidence>
<evidence type="ECO:0000313" key="2">
    <source>
        <dbReference type="EMBL" id="KPM06024.1"/>
    </source>
</evidence>
<name>A0A132A510_SARSC</name>
<dbReference type="VEuPathDB" id="VectorBase:SSCA007550"/>
<protein>
    <recommendedName>
        <fullName evidence="1">Integrase zinc-binding domain-containing protein</fullName>
    </recommendedName>
</protein>
<dbReference type="Proteomes" id="UP000616769">
    <property type="component" value="Unassembled WGS sequence"/>
</dbReference>
<gene>
    <name evidence="2" type="ORF">QR98_0044970</name>
</gene>
<dbReference type="EMBL" id="JXLN01010618">
    <property type="protein sequence ID" value="KPM06024.1"/>
    <property type="molecule type" value="Genomic_DNA"/>
</dbReference>
<dbReference type="InterPro" id="IPR041588">
    <property type="entry name" value="Integrase_H2C2"/>
</dbReference>
<dbReference type="OrthoDB" id="6514906at2759"/>
<dbReference type="AlphaFoldDB" id="A0A132A510"/>
<dbReference type="Pfam" id="PF17921">
    <property type="entry name" value="Integrase_H2C2"/>
    <property type="match status" value="1"/>
</dbReference>
<organism evidence="2 3">
    <name type="scientific">Sarcoptes scabiei</name>
    <name type="common">Itch mite</name>
    <name type="synonym">Acarus scabiei</name>
    <dbReference type="NCBI Taxonomy" id="52283"/>
    <lineage>
        <taxon>Eukaryota</taxon>
        <taxon>Metazoa</taxon>
        <taxon>Ecdysozoa</taxon>
        <taxon>Arthropoda</taxon>
        <taxon>Chelicerata</taxon>
        <taxon>Arachnida</taxon>
        <taxon>Acari</taxon>
        <taxon>Acariformes</taxon>
        <taxon>Sarcoptiformes</taxon>
        <taxon>Astigmata</taxon>
        <taxon>Psoroptidia</taxon>
        <taxon>Sarcoptoidea</taxon>
        <taxon>Sarcoptidae</taxon>
        <taxon>Sarcoptinae</taxon>
        <taxon>Sarcoptes</taxon>
    </lineage>
</organism>
<proteinExistence type="predicted"/>
<accession>A0A132A510</accession>
<comment type="caution">
    <text evidence="2">The sequence shown here is derived from an EMBL/GenBank/DDBJ whole genome shotgun (WGS) entry which is preliminary data.</text>
</comment>